<gene>
    <name evidence="1" type="ORF">LCGC14_0607730</name>
</gene>
<organism evidence="1">
    <name type="scientific">marine sediment metagenome</name>
    <dbReference type="NCBI Taxonomy" id="412755"/>
    <lineage>
        <taxon>unclassified sequences</taxon>
        <taxon>metagenomes</taxon>
        <taxon>ecological metagenomes</taxon>
    </lineage>
</organism>
<sequence length="57" mass="6595">MTDKQDLQEPRGLAADIKVFNKAIDDLKTAIAEKFKQDRDTILRIFRRIAAFMCAPR</sequence>
<dbReference type="EMBL" id="LAZR01000998">
    <property type="protein sequence ID" value="KKN52911.1"/>
    <property type="molecule type" value="Genomic_DNA"/>
</dbReference>
<reference evidence="1" key="1">
    <citation type="journal article" date="2015" name="Nature">
        <title>Complex archaea that bridge the gap between prokaryotes and eukaryotes.</title>
        <authorList>
            <person name="Spang A."/>
            <person name="Saw J.H."/>
            <person name="Jorgensen S.L."/>
            <person name="Zaremba-Niedzwiedzka K."/>
            <person name="Martijn J."/>
            <person name="Lind A.E."/>
            <person name="van Eijk R."/>
            <person name="Schleper C."/>
            <person name="Guy L."/>
            <person name="Ettema T.J."/>
        </authorList>
    </citation>
    <scope>NUCLEOTIDE SEQUENCE</scope>
</reference>
<name>A0A0F9TUX0_9ZZZZ</name>
<comment type="caution">
    <text evidence="1">The sequence shown here is derived from an EMBL/GenBank/DDBJ whole genome shotgun (WGS) entry which is preliminary data.</text>
</comment>
<dbReference type="AlphaFoldDB" id="A0A0F9TUX0"/>
<protein>
    <submittedName>
        <fullName evidence="1">Uncharacterized protein</fullName>
    </submittedName>
</protein>
<evidence type="ECO:0000313" key="1">
    <source>
        <dbReference type="EMBL" id="KKN52911.1"/>
    </source>
</evidence>
<accession>A0A0F9TUX0</accession>
<proteinExistence type="predicted"/>